<name>A0ABP8AMT7_9MICO</name>
<dbReference type="EMBL" id="BAABBX010000007">
    <property type="protein sequence ID" value="GAA4186569.1"/>
    <property type="molecule type" value="Genomic_DNA"/>
</dbReference>
<reference evidence="2" key="1">
    <citation type="journal article" date="2019" name="Int. J. Syst. Evol. Microbiol.">
        <title>The Global Catalogue of Microorganisms (GCM) 10K type strain sequencing project: providing services to taxonomists for standard genome sequencing and annotation.</title>
        <authorList>
            <consortium name="The Broad Institute Genomics Platform"/>
            <consortium name="The Broad Institute Genome Sequencing Center for Infectious Disease"/>
            <person name="Wu L."/>
            <person name="Ma J."/>
        </authorList>
    </citation>
    <scope>NUCLEOTIDE SEQUENCE [LARGE SCALE GENOMIC DNA]</scope>
    <source>
        <strain evidence="2">JCM 17593</strain>
    </source>
</reference>
<proteinExistence type="predicted"/>
<keyword evidence="2" id="KW-1185">Reference proteome</keyword>
<sequence>MARRGRKRRVGVEDEYWKLIGEGVGTVEACKLVGIGRKTGYRWRAERNGVAPERQPEQVHSSRYLSLLDRQRIATLKARDLSIRVAEHWEVIEPAGFFAAVSGEDA</sequence>
<organism evidence="1 2">
    <name type="scientific">Gryllotalpicola kribbensis</name>
    <dbReference type="NCBI Taxonomy" id="993084"/>
    <lineage>
        <taxon>Bacteria</taxon>
        <taxon>Bacillati</taxon>
        <taxon>Actinomycetota</taxon>
        <taxon>Actinomycetes</taxon>
        <taxon>Micrococcales</taxon>
        <taxon>Microbacteriaceae</taxon>
        <taxon>Gryllotalpicola</taxon>
    </lineage>
</organism>
<evidence type="ECO:0000313" key="1">
    <source>
        <dbReference type="EMBL" id="GAA4186569.1"/>
    </source>
</evidence>
<evidence type="ECO:0000313" key="2">
    <source>
        <dbReference type="Proteomes" id="UP001500213"/>
    </source>
</evidence>
<dbReference type="Proteomes" id="UP001500213">
    <property type="component" value="Unassembled WGS sequence"/>
</dbReference>
<evidence type="ECO:0008006" key="3">
    <source>
        <dbReference type="Google" id="ProtNLM"/>
    </source>
</evidence>
<gene>
    <name evidence="1" type="ORF">GCM10022288_10350</name>
</gene>
<accession>A0ABP8AMT7</accession>
<protein>
    <recommendedName>
        <fullName evidence="3">Helix-turn-helix domain-containing protein</fullName>
    </recommendedName>
</protein>
<comment type="caution">
    <text evidence="1">The sequence shown here is derived from an EMBL/GenBank/DDBJ whole genome shotgun (WGS) entry which is preliminary data.</text>
</comment>